<dbReference type="EMBL" id="JAIWYP010000003">
    <property type="protein sequence ID" value="KAH3847999.1"/>
    <property type="molecule type" value="Genomic_DNA"/>
</dbReference>
<dbReference type="AlphaFoldDB" id="A0A9D4KYJ6"/>
<gene>
    <name evidence="1" type="ORF">DPMN_090335</name>
</gene>
<organism evidence="1 2">
    <name type="scientific">Dreissena polymorpha</name>
    <name type="common">Zebra mussel</name>
    <name type="synonym">Mytilus polymorpha</name>
    <dbReference type="NCBI Taxonomy" id="45954"/>
    <lineage>
        <taxon>Eukaryota</taxon>
        <taxon>Metazoa</taxon>
        <taxon>Spiralia</taxon>
        <taxon>Lophotrochozoa</taxon>
        <taxon>Mollusca</taxon>
        <taxon>Bivalvia</taxon>
        <taxon>Autobranchia</taxon>
        <taxon>Heteroconchia</taxon>
        <taxon>Euheterodonta</taxon>
        <taxon>Imparidentia</taxon>
        <taxon>Neoheterodontei</taxon>
        <taxon>Myida</taxon>
        <taxon>Dreissenoidea</taxon>
        <taxon>Dreissenidae</taxon>
        <taxon>Dreissena</taxon>
    </lineage>
</organism>
<evidence type="ECO:0000313" key="2">
    <source>
        <dbReference type="Proteomes" id="UP000828390"/>
    </source>
</evidence>
<protein>
    <submittedName>
        <fullName evidence="1">Uncharacterized protein</fullName>
    </submittedName>
</protein>
<accession>A0A9D4KYJ6</accession>
<name>A0A9D4KYJ6_DREPO</name>
<comment type="caution">
    <text evidence="1">The sequence shown here is derived from an EMBL/GenBank/DDBJ whole genome shotgun (WGS) entry which is preliminary data.</text>
</comment>
<reference evidence="1" key="1">
    <citation type="journal article" date="2019" name="bioRxiv">
        <title>The Genome of the Zebra Mussel, Dreissena polymorpha: A Resource for Invasive Species Research.</title>
        <authorList>
            <person name="McCartney M.A."/>
            <person name="Auch B."/>
            <person name="Kono T."/>
            <person name="Mallez S."/>
            <person name="Zhang Y."/>
            <person name="Obille A."/>
            <person name="Becker A."/>
            <person name="Abrahante J.E."/>
            <person name="Garbe J."/>
            <person name="Badalamenti J.P."/>
            <person name="Herman A."/>
            <person name="Mangelson H."/>
            <person name="Liachko I."/>
            <person name="Sullivan S."/>
            <person name="Sone E.D."/>
            <person name="Koren S."/>
            <person name="Silverstein K.A.T."/>
            <person name="Beckman K.B."/>
            <person name="Gohl D.M."/>
        </authorList>
    </citation>
    <scope>NUCLEOTIDE SEQUENCE</scope>
    <source>
        <strain evidence="1">Duluth1</strain>
        <tissue evidence="1">Whole animal</tissue>
    </source>
</reference>
<dbReference type="Proteomes" id="UP000828390">
    <property type="component" value="Unassembled WGS sequence"/>
</dbReference>
<reference evidence="1" key="2">
    <citation type="submission" date="2020-11" db="EMBL/GenBank/DDBJ databases">
        <authorList>
            <person name="McCartney M.A."/>
            <person name="Auch B."/>
            <person name="Kono T."/>
            <person name="Mallez S."/>
            <person name="Becker A."/>
            <person name="Gohl D.M."/>
            <person name="Silverstein K.A.T."/>
            <person name="Koren S."/>
            <person name="Bechman K.B."/>
            <person name="Herman A."/>
            <person name="Abrahante J.E."/>
            <person name="Garbe J."/>
        </authorList>
    </citation>
    <scope>NUCLEOTIDE SEQUENCE</scope>
    <source>
        <strain evidence="1">Duluth1</strain>
        <tissue evidence="1">Whole animal</tissue>
    </source>
</reference>
<proteinExistence type="predicted"/>
<sequence length="58" mass="6592">MAEIQTGNGRYDHCSRKTWLNACALPADRDQHVQSSLGKRGFMHVRYLSTEISMCSPH</sequence>
<keyword evidence="2" id="KW-1185">Reference proteome</keyword>
<evidence type="ECO:0000313" key="1">
    <source>
        <dbReference type="EMBL" id="KAH3847999.1"/>
    </source>
</evidence>